<dbReference type="Gene3D" id="3.40.50.720">
    <property type="entry name" value="NAD(P)-binding Rossmann-like Domain"/>
    <property type="match status" value="1"/>
</dbReference>
<proteinExistence type="predicted"/>
<name>A0A3D9IMJ7_9BACL</name>
<sequence length="338" mass="37942">MNAKTYAIIGCQHGHIEIFIQEMRELGFACVGLYERDNRKLAEAIAGKYGIPLVEDCERLLGDEVGIIGCASINSEKIDVIELCERHGKSVMVDKPAVVDEAGLERLRRVMERGRIQVGMLLTERFRPSVHTVKKHIDEGKLGDIVGIGTRKPHRLNASSRPDWFFVKEQCGGILIDLLVHDFDLLRWLTGKEIKRIDGVVDKNMLPQHPTFYNTVNLQVVMEDGAVMQLYADWHTPEKSWTWGDGRIFVTGTKGFAELRLEGDPLLGKEALLLEVTDQAEWAKVPSEAPPWTISEDFVRRIDGYSSILTHECILKASEAAIVADSRAVYTTSEMKGV</sequence>
<dbReference type="SUPFAM" id="SSF51735">
    <property type="entry name" value="NAD(P)-binding Rossmann-fold domains"/>
    <property type="match status" value="1"/>
</dbReference>
<dbReference type="OrthoDB" id="9768836at2"/>
<dbReference type="RefSeq" id="WP_116063914.1">
    <property type="nucleotide sequence ID" value="NZ_QRDZ01000027.1"/>
</dbReference>
<gene>
    <name evidence="3" type="ORF">DFP98_127106</name>
</gene>
<evidence type="ECO:0000313" key="3">
    <source>
        <dbReference type="EMBL" id="RED63004.1"/>
    </source>
</evidence>
<dbReference type="Gene3D" id="3.30.360.10">
    <property type="entry name" value="Dihydrodipicolinate Reductase, domain 2"/>
    <property type="match status" value="1"/>
</dbReference>
<dbReference type="InterPro" id="IPR051317">
    <property type="entry name" value="Gfo/Idh/MocA_oxidoreduct"/>
</dbReference>
<evidence type="ECO:0000259" key="2">
    <source>
        <dbReference type="Pfam" id="PF22725"/>
    </source>
</evidence>
<dbReference type="Pfam" id="PF22725">
    <property type="entry name" value="GFO_IDH_MocA_C3"/>
    <property type="match status" value="1"/>
</dbReference>
<feature type="domain" description="GFO/IDH/MocA-like oxidoreductase" evidence="2">
    <location>
        <begin position="131"/>
        <end position="257"/>
    </location>
</feature>
<dbReference type="InterPro" id="IPR036291">
    <property type="entry name" value="NAD(P)-bd_dom_sf"/>
</dbReference>
<dbReference type="PANTHER" id="PTHR43708:SF8">
    <property type="entry name" value="OXIDOREDUCTASE"/>
    <property type="match status" value="1"/>
</dbReference>
<protein>
    <submittedName>
        <fullName evidence="3">Putative dehydrogenase</fullName>
    </submittedName>
</protein>
<evidence type="ECO:0000313" key="4">
    <source>
        <dbReference type="Proteomes" id="UP000256977"/>
    </source>
</evidence>
<dbReference type="AlphaFoldDB" id="A0A3D9IMJ7"/>
<accession>A0A3D9IMJ7</accession>
<dbReference type="GO" id="GO:0000166">
    <property type="term" value="F:nucleotide binding"/>
    <property type="evidence" value="ECO:0007669"/>
    <property type="project" value="InterPro"/>
</dbReference>
<dbReference type="EMBL" id="QRDZ01000027">
    <property type="protein sequence ID" value="RED63004.1"/>
    <property type="molecule type" value="Genomic_DNA"/>
</dbReference>
<reference evidence="3 4" key="1">
    <citation type="submission" date="2018-07" db="EMBL/GenBank/DDBJ databases">
        <title>Genomic Encyclopedia of Type Strains, Phase III (KMG-III): the genomes of soil and plant-associated and newly described type strains.</title>
        <authorList>
            <person name="Whitman W."/>
        </authorList>
    </citation>
    <scope>NUCLEOTIDE SEQUENCE [LARGE SCALE GENOMIC DNA]</scope>
    <source>
        <strain evidence="3 4">CECT 7287</strain>
    </source>
</reference>
<evidence type="ECO:0000259" key="1">
    <source>
        <dbReference type="Pfam" id="PF01408"/>
    </source>
</evidence>
<dbReference type="InterPro" id="IPR000683">
    <property type="entry name" value="Gfo/Idh/MocA-like_OxRdtase_N"/>
</dbReference>
<dbReference type="PANTHER" id="PTHR43708">
    <property type="entry name" value="CONSERVED EXPRESSED OXIDOREDUCTASE (EUROFUNG)"/>
    <property type="match status" value="1"/>
</dbReference>
<dbReference type="InterPro" id="IPR055170">
    <property type="entry name" value="GFO_IDH_MocA-like_dom"/>
</dbReference>
<keyword evidence="4" id="KW-1185">Reference proteome</keyword>
<dbReference type="Proteomes" id="UP000256977">
    <property type="component" value="Unassembled WGS sequence"/>
</dbReference>
<organism evidence="3 4">
    <name type="scientific">Cohnella phaseoli</name>
    <dbReference type="NCBI Taxonomy" id="456490"/>
    <lineage>
        <taxon>Bacteria</taxon>
        <taxon>Bacillati</taxon>
        <taxon>Bacillota</taxon>
        <taxon>Bacilli</taxon>
        <taxon>Bacillales</taxon>
        <taxon>Paenibacillaceae</taxon>
        <taxon>Cohnella</taxon>
    </lineage>
</organism>
<feature type="domain" description="Gfo/Idh/MocA-like oxidoreductase N-terminal" evidence="1">
    <location>
        <begin position="5"/>
        <end position="112"/>
    </location>
</feature>
<dbReference type="SUPFAM" id="SSF55347">
    <property type="entry name" value="Glyceraldehyde-3-phosphate dehydrogenase-like, C-terminal domain"/>
    <property type="match status" value="1"/>
</dbReference>
<dbReference type="Pfam" id="PF01408">
    <property type="entry name" value="GFO_IDH_MocA"/>
    <property type="match status" value="1"/>
</dbReference>
<comment type="caution">
    <text evidence="3">The sequence shown here is derived from an EMBL/GenBank/DDBJ whole genome shotgun (WGS) entry which is preliminary data.</text>
</comment>